<protein>
    <submittedName>
        <fullName evidence="7">Heavy metal-binding protein HIP isoform X1</fullName>
    </submittedName>
</protein>
<dbReference type="PRINTS" id="PR00007">
    <property type="entry name" value="COMPLEMNTC1Q"/>
</dbReference>
<dbReference type="SMART" id="SM00110">
    <property type="entry name" value="C1Q"/>
    <property type="match status" value="1"/>
</dbReference>
<evidence type="ECO:0000256" key="2">
    <source>
        <dbReference type="ARBA" id="ARBA00022525"/>
    </source>
</evidence>
<evidence type="ECO:0000256" key="4">
    <source>
        <dbReference type="SAM" id="SignalP"/>
    </source>
</evidence>
<keyword evidence="3 4" id="KW-0732">Signal</keyword>
<dbReference type="SUPFAM" id="SSF58104">
    <property type="entry name" value="Methyl-accepting chemotaxis protein (MCP) signaling domain"/>
    <property type="match status" value="1"/>
</dbReference>
<dbReference type="InterPro" id="IPR008983">
    <property type="entry name" value="Tumour_necrosis_fac-like_dom"/>
</dbReference>
<dbReference type="SUPFAM" id="SSF49842">
    <property type="entry name" value="TNF-like"/>
    <property type="match status" value="1"/>
</dbReference>
<dbReference type="Proteomes" id="UP001652741">
    <property type="component" value="Chromosome ssa07"/>
</dbReference>
<proteinExistence type="predicted"/>
<gene>
    <name evidence="7" type="primary">LOC123743801</name>
</gene>
<evidence type="ECO:0000256" key="1">
    <source>
        <dbReference type="ARBA" id="ARBA00004613"/>
    </source>
</evidence>
<dbReference type="GeneID" id="123743801"/>
<dbReference type="RefSeq" id="XP_045578365.1">
    <property type="nucleotide sequence ID" value="XM_045722409.1"/>
</dbReference>
<accession>A0ABM3F4X4</accession>
<dbReference type="Pfam" id="PF00386">
    <property type="entry name" value="C1q"/>
    <property type="match status" value="1"/>
</dbReference>
<comment type="subcellular location">
    <subcellularLocation>
        <location evidence="1">Secreted</location>
    </subcellularLocation>
</comment>
<feature type="signal peptide" evidence="4">
    <location>
        <begin position="1"/>
        <end position="16"/>
    </location>
</feature>
<dbReference type="Gene3D" id="1.10.287.950">
    <property type="entry name" value="Methyl-accepting chemotaxis protein"/>
    <property type="match status" value="1"/>
</dbReference>
<dbReference type="PANTHER" id="PTHR22923">
    <property type="entry name" value="CEREBELLIN-RELATED"/>
    <property type="match status" value="1"/>
</dbReference>
<dbReference type="InterPro" id="IPR001073">
    <property type="entry name" value="C1q_dom"/>
</dbReference>
<sequence>MRTFVVLLFVLCSCLSELQVFQSRDNDKKPIFMETTQRVSESQVEEQRDLLQELRAIVAQQSTKLNEMGATVEEQRVLLQELRDIVAQQSTKLNEMGANMEEQRVLLQELRAIVAQQSTKLNEMGATVEELKRENRERPKVAFSASLSESKGPNSDDGILVYKHVFNNIGEAYSPVTGIFRAPVNGVYYFTYTAFTTSSKKRRVSLYKNGLLMVTVTDDVSDSEDGGSNGVTLKLDAGDEVYTRLMAGYYIFDDNNHHSTFTGFLLFT</sequence>
<evidence type="ECO:0000259" key="5">
    <source>
        <dbReference type="PROSITE" id="PS50871"/>
    </source>
</evidence>
<evidence type="ECO:0000313" key="7">
    <source>
        <dbReference type="RefSeq" id="XP_045578365.1"/>
    </source>
</evidence>
<dbReference type="PROSITE" id="PS50871">
    <property type="entry name" value="C1Q"/>
    <property type="match status" value="1"/>
</dbReference>
<name>A0ABM3F4X4_SALSA</name>
<dbReference type="InterPro" id="IPR050822">
    <property type="entry name" value="Cerebellin_Synaptic_Org"/>
</dbReference>
<keyword evidence="6" id="KW-1185">Reference proteome</keyword>
<keyword evidence="2" id="KW-0964">Secreted</keyword>
<evidence type="ECO:0000256" key="3">
    <source>
        <dbReference type="ARBA" id="ARBA00022729"/>
    </source>
</evidence>
<evidence type="ECO:0000313" key="6">
    <source>
        <dbReference type="Proteomes" id="UP001652741"/>
    </source>
</evidence>
<feature type="chain" id="PRO_5047000914" evidence="4">
    <location>
        <begin position="17"/>
        <end position="268"/>
    </location>
</feature>
<feature type="domain" description="C1q" evidence="5">
    <location>
        <begin position="136"/>
        <end position="268"/>
    </location>
</feature>
<dbReference type="Gene3D" id="2.60.120.40">
    <property type="match status" value="1"/>
</dbReference>
<reference evidence="7" key="1">
    <citation type="submission" date="2025-08" db="UniProtKB">
        <authorList>
            <consortium name="RefSeq"/>
        </authorList>
    </citation>
    <scope>IDENTIFICATION</scope>
</reference>
<dbReference type="PANTHER" id="PTHR22923:SF102">
    <property type="entry name" value="CEREBELLIN 13-RELATED"/>
    <property type="match status" value="1"/>
</dbReference>
<organism evidence="6 7">
    <name type="scientific">Salmo salar</name>
    <name type="common">Atlantic salmon</name>
    <dbReference type="NCBI Taxonomy" id="8030"/>
    <lineage>
        <taxon>Eukaryota</taxon>
        <taxon>Metazoa</taxon>
        <taxon>Chordata</taxon>
        <taxon>Craniata</taxon>
        <taxon>Vertebrata</taxon>
        <taxon>Euteleostomi</taxon>
        <taxon>Actinopterygii</taxon>
        <taxon>Neopterygii</taxon>
        <taxon>Teleostei</taxon>
        <taxon>Protacanthopterygii</taxon>
        <taxon>Salmoniformes</taxon>
        <taxon>Salmonidae</taxon>
        <taxon>Salmoninae</taxon>
        <taxon>Salmo</taxon>
    </lineage>
</organism>